<keyword evidence="2" id="KW-1185">Reference proteome</keyword>
<name>A0A6P2DBI1_9BACT</name>
<evidence type="ECO:0000313" key="1">
    <source>
        <dbReference type="EMBL" id="VTR98551.1"/>
    </source>
</evidence>
<protein>
    <submittedName>
        <fullName evidence="1">Uncharacterized protein</fullName>
    </submittedName>
</protein>
<organism evidence="1 2">
    <name type="scientific">Gemmata massiliana</name>
    <dbReference type="NCBI Taxonomy" id="1210884"/>
    <lineage>
        <taxon>Bacteria</taxon>
        <taxon>Pseudomonadati</taxon>
        <taxon>Planctomycetota</taxon>
        <taxon>Planctomycetia</taxon>
        <taxon>Gemmatales</taxon>
        <taxon>Gemmataceae</taxon>
        <taxon>Gemmata</taxon>
    </lineage>
</organism>
<dbReference type="AlphaFoldDB" id="A0A6P2DBI1"/>
<accession>A0A6P2DBI1</accession>
<gene>
    <name evidence="1" type="ORF">SOIL9_02370</name>
</gene>
<evidence type="ECO:0000313" key="2">
    <source>
        <dbReference type="Proteomes" id="UP000464178"/>
    </source>
</evidence>
<dbReference type="Proteomes" id="UP000464178">
    <property type="component" value="Chromosome"/>
</dbReference>
<proteinExistence type="predicted"/>
<dbReference type="EMBL" id="LR593886">
    <property type="protein sequence ID" value="VTR98551.1"/>
    <property type="molecule type" value="Genomic_DNA"/>
</dbReference>
<dbReference type="KEGG" id="gms:SOIL9_02370"/>
<reference evidence="1 2" key="1">
    <citation type="submission" date="2019-05" db="EMBL/GenBank/DDBJ databases">
        <authorList>
            <consortium name="Science for Life Laboratories"/>
        </authorList>
    </citation>
    <scope>NUCLEOTIDE SEQUENCE [LARGE SCALE GENOMIC DNA]</scope>
    <source>
        <strain evidence="1">Soil9</strain>
    </source>
</reference>
<sequence>MMLLAEHRCGAPVVLGHVLAVYREHGGTCPEARIVS</sequence>